<reference evidence="3 4" key="1">
    <citation type="submission" date="2021-12" db="EMBL/GenBank/DDBJ databases">
        <title>Genome sequence of Kibdelosporangium philippinense ATCC 49844.</title>
        <authorList>
            <person name="Fedorov E.A."/>
            <person name="Omeragic M."/>
            <person name="Shalygina K.F."/>
            <person name="Maclea K.S."/>
        </authorList>
    </citation>
    <scope>NUCLEOTIDE SEQUENCE [LARGE SCALE GENOMIC DNA]</scope>
    <source>
        <strain evidence="3 4">ATCC 49844</strain>
    </source>
</reference>
<evidence type="ECO:0000313" key="4">
    <source>
        <dbReference type="Proteomes" id="UP001521150"/>
    </source>
</evidence>
<dbReference type="Pfam" id="PF13519">
    <property type="entry name" value="VWA_2"/>
    <property type="match status" value="1"/>
</dbReference>
<keyword evidence="1" id="KW-0812">Transmembrane</keyword>
<evidence type="ECO:0000259" key="2">
    <source>
        <dbReference type="PROSITE" id="PS50234"/>
    </source>
</evidence>
<evidence type="ECO:0000313" key="3">
    <source>
        <dbReference type="EMBL" id="MCE7012111.1"/>
    </source>
</evidence>
<feature type="transmembrane region" description="Helical" evidence="1">
    <location>
        <begin position="7"/>
        <end position="28"/>
    </location>
</feature>
<dbReference type="InterPro" id="IPR002035">
    <property type="entry name" value="VWF_A"/>
</dbReference>
<keyword evidence="4" id="KW-1185">Reference proteome</keyword>
<dbReference type="Proteomes" id="UP001521150">
    <property type="component" value="Unassembled WGS sequence"/>
</dbReference>
<dbReference type="EMBL" id="JAJVCN010000006">
    <property type="protein sequence ID" value="MCE7012111.1"/>
    <property type="molecule type" value="Genomic_DNA"/>
</dbReference>
<accession>A0ABS8ZWN6</accession>
<dbReference type="RefSeq" id="WP_233735137.1">
    <property type="nucleotide sequence ID" value="NZ_JAJVCN010000006.1"/>
</dbReference>
<dbReference type="Gene3D" id="3.40.50.410">
    <property type="entry name" value="von Willebrand factor, type A domain"/>
    <property type="match status" value="1"/>
</dbReference>
<protein>
    <submittedName>
        <fullName evidence="3">VWA domain-containing protein</fullName>
    </submittedName>
</protein>
<dbReference type="SMART" id="SM00327">
    <property type="entry name" value="VWA"/>
    <property type="match status" value="1"/>
</dbReference>
<dbReference type="SUPFAM" id="SSF53300">
    <property type="entry name" value="vWA-like"/>
    <property type="match status" value="1"/>
</dbReference>
<keyword evidence="1" id="KW-0472">Membrane</keyword>
<organism evidence="3 4">
    <name type="scientific">Kibdelosporangium philippinense</name>
    <dbReference type="NCBI Taxonomy" id="211113"/>
    <lineage>
        <taxon>Bacteria</taxon>
        <taxon>Bacillati</taxon>
        <taxon>Actinomycetota</taxon>
        <taxon>Actinomycetes</taxon>
        <taxon>Pseudonocardiales</taxon>
        <taxon>Pseudonocardiaceae</taxon>
        <taxon>Kibdelosporangium</taxon>
    </lineage>
</organism>
<proteinExistence type="predicted"/>
<dbReference type="InterPro" id="IPR036465">
    <property type="entry name" value="vWFA_dom_sf"/>
</dbReference>
<name>A0ABS8ZWN6_9PSEU</name>
<dbReference type="SUPFAM" id="SSF53850">
    <property type="entry name" value="Periplasmic binding protein-like II"/>
    <property type="match status" value="1"/>
</dbReference>
<dbReference type="PROSITE" id="PS50234">
    <property type="entry name" value="VWFA"/>
    <property type="match status" value="1"/>
</dbReference>
<gene>
    <name evidence="3" type="ORF">LWC34_56265</name>
</gene>
<sequence length="570" mass="60359">MRSAIKWPVATVGVVAVLALAWLGWTWINDQIDQRAAVVSKSCPEGDSVLRVAVTPSAASAVEEAAKRWNVQKTVIADHCVRVEVVAHESSQVFDGLTSGWTVGDKPHAWLPESSYWVNRLSAAEGSAIGSAAESVATSPIVLAVGFEAVKPLEDHDSFTYADLAGLTSASDGWARYGKPEWGKFTVAMPDPAANTASVLALQCVIAGVSPQRSGPVAVETLALPEVQQNLAQLAAARPANVPRTTVDALVELGKSASYSAVPVAEVDLYRRNLGLDGRPVGKPLYEVAARGPSPAADFPFVALSGDESKVRAALKFRDFLKETPQQQSFNHIGLRAAGGAAYPQNSPGIRWDSATTSLIPADATTTQQISATWTNAAEGGQVITVLVDVSRSMLTNEGKTRIDWVKQALHGMADRMASGALGIWEFSRRLEADQPYKQLTPTSPIATNRPAVHAGIDALQPATGTHLYTSLDAVYQSALSSYTVGKRNRVVVITDGPNDGGLSFAQVKDRLRGKNTTQRKLPISFLSIGPELNRGELTDLARTTGGTVSVLPDARGVDGALGQLLSNDG</sequence>
<feature type="domain" description="VWFA" evidence="2">
    <location>
        <begin position="383"/>
        <end position="565"/>
    </location>
</feature>
<evidence type="ECO:0000256" key="1">
    <source>
        <dbReference type="SAM" id="Phobius"/>
    </source>
</evidence>
<comment type="caution">
    <text evidence="3">The sequence shown here is derived from an EMBL/GenBank/DDBJ whole genome shotgun (WGS) entry which is preliminary data.</text>
</comment>
<keyword evidence="1" id="KW-1133">Transmembrane helix</keyword>